<accession>S0EZL7</accession>
<keyword evidence="6 13" id="KW-0812">Transmembrane</keyword>
<keyword evidence="11" id="KW-0482">Metalloprotease</keyword>
<keyword evidence="10 13" id="KW-1133">Transmembrane helix</keyword>
<evidence type="ECO:0000256" key="10">
    <source>
        <dbReference type="ARBA" id="ARBA00022989"/>
    </source>
</evidence>
<feature type="transmembrane region" description="Helical" evidence="13">
    <location>
        <begin position="57"/>
        <end position="78"/>
    </location>
</feature>
<dbReference type="PANTHER" id="PTHR35864">
    <property type="entry name" value="ZINC METALLOPROTEASE MJ0611-RELATED"/>
    <property type="match status" value="1"/>
</dbReference>
<dbReference type="RefSeq" id="WP_016483890.1">
    <property type="nucleotide sequence ID" value="NC_021487.1"/>
</dbReference>
<dbReference type="EMBL" id="HF951689">
    <property type="protein sequence ID" value="CCW36381.1"/>
    <property type="molecule type" value="Genomic_DNA"/>
</dbReference>
<keyword evidence="8" id="KW-0378">Hydrolase</keyword>
<dbReference type="eggNOG" id="COG1994">
    <property type="taxonomic scope" value="Bacteria"/>
</dbReference>
<evidence type="ECO:0000256" key="1">
    <source>
        <dbReference type="ARBA" id="ARBA00001947"/>
    </source>
</evidence>
<evidence type="ECO:0000256" key="3">
    <source>
        <dbReference type="ARBA" id="ARBA00007931"/>
    </source>
</evidence>
<keyword evidence="9" id="KW-0862">Zinc</keyword>
<evidence type="ECO:0000313" key="16">
    <source>
        <dbReference type="Proteomes" id="UP000014227"/>
    </source>
</evidence>
<dbReference type="FunCoup" id="S0EZL7">
    <property type="interactions" value="52"/>
</dbReference>
<dbReference type="InterPro" id="IPR044537">
    <property type="entry name" value="Rip2-like"/>
</dbReference>
<comment type="subcellular location">
    <subcellularLocation>
        <location evidence="2">Cell membrane</location>
        <topology evidence="2">Multi-pass membrane protein</topology>
    </subcellularLocation>
</comment>
<dbReference type="Pfam" id="PF02163">
    <property type="entry name" value="Peptidase_M50"/>
    <property type="match status" value="1"/>
</dbReference>
<feature type="transmembrane region" description="Helical" evidence="13">
    <location>
        <begin position="98"/>
        <end position="122"/>
    </location>
</feature>
<evidence type="ECO:0000256" key="7">
    <source>
        <dbReference type="ARBA" id="ARBA00022723"/>
    </source>
</evidence>
<dbReference type="InParanoid" id="S0EZL7"/>
<evidence type="ECO:0000256" key="13">
    <source>
        <dbReference type="SAM" id="Phobius"/>
    </source>
</evidence>
<dbReference type="CDD" id="cd06158">
    <property type="entry name" value="S2P-M50_like_1"/>
    <property type="match status" value="1"/>
</dbReference>
<dbReference type="HOGENOM" id="CLU_086979_0_0_0"/>
<keyword evidence="5 15" id="KW-0645">Protease</keyword>
<proteinExistence type="inferred from homology"/>
<keyword evidence="12 13" id="KW-0472">Membrane</keyword>
<evidence type="ECO:0000256" key="8">
    <source>
        <dbReference type="ARBA" id="ARBA00022801"/>
    </source>
</evidence>
<dbReference type="OrthoDB" id="9800627at2"/>
<evidence type="ECO:0000259" key="14">
    <source>
        <dbReference type="Pfam" id="PF02163"/>
    </source>
</evidence>
<feature type="transmembrane region" description="Helical" evidence="13">
    <location>
        <begin position="134"/>
        <end position="154"/>
    </location>
</feature>
<feature type="transmembrane region" description="Helical" evidence="13">
    <location>
        <begin position="14"/>
        <end position="36"/>
    </location>
</feature>
<comment type="similarity">
    <text evidence="3">Belongs to the peptidase M50B family.</text>
</comment>
<organism evidence="15 16">
    <name type="scientific">Chthonomonas calidirosea (strain DSM 23976 / ICMP 18418 / T49)</name>
    <dbReference type="NCBI Taxonomy" id="1303518"/>
    <lineage>
        <taxon>Bacteria</taxon>
        <taxon>Bacillati</taxon>
        <taxon>Armatimonadota</taxon>
        <taxon>Chthonomonadia</taxon>
        <taxon>Chthonomonadales</taxon>
        <taxon>Chthonomonadaceae</taxon>
        <taxon>Chthonomonas</taxon>
    </lineage>
</organism>
<dbReference type="GO" id="GO:0006508">
    <property type="term" value="P:proteolysis"/>
    <property type="evidence" value="ECO:0007669"/>
    <property type="project" value="UniProtKB-KW"/>
</dbReference>
<dbReference type="STRING" id="454171.CP488_01503"/>
<dbReference type="AlphaFoldDB" id="S0EZL7"/>
<feature type="transmembrane region" description="Helical" evidence="13">
    <location>
        <begin position="184"/>
        <end position="204"/>
    </location>
</feature>
<reference evidence="16" key="1">
    <citation type="submission" date="2013-03" db="EMBL/GenBank/DDBJ databases">
        <title>Genome sequence of Chthonomonas calidirosea, the first sequenced genome from the Armatimonadetes phylum (formally candidate division OP10).</title>
        <authorList>
            <person name="Lee K.C.Y."/>
            <person name="Morgan X.C."/>
            <person name="Dunfield P.F."/>
            <person name="Tamas I."/>
            <person name="Houghton K.M."/>
            <person name="Vyssotski M."/>
            <person name="Ryan J.L.J."/>
            <person name="Lagutin K."/>
            <person name="McDonald I.R."/>
            <person name="Stott M.B."/>
        </authorList>
    </citation>
    <scope>NUCLEOTIDE SEQUENCE [LARGE SCALE GENOMIC DNA]</scope>
    <source>
        <strain evidence="16">DSM 23976 / ICMP 18418 / T49</strain>
    </source>
</reference>
<comment type="cofactor">
    <cofactor evidence="1">
        <name>Zn(2+)</name>
        <dbReference type="ChEBI" id="CHEBI:29105"/>
    </cofactor>
</comment>
<dbReference type="InterPro" id="IPR008915">
    <property type="entry name" value="Peptidase_M50"/>
</dbReference>
<dbReference type="PANTHER" id="PTHR35864:SF1">
    <property type="entry name" value="ZINC METALLOPROTEASE YWHC-RELATED"/>
    <property type="match status" value="1"/>
</dbReference>
<evidence type="ECO:0000256" key="4">
    <source>
        <dbReference type="ARBA" id="ARBA00022475"/>
    </source>
</evidence>
<feature type="domain" description="Peptidase M50" evidence="14">
    <location>
        <begin position="132"/>
        <end position="191"/>
    </location>
</feature>
<evidence type="ECO:0000256" key="11">
    <source>
        <dbReference type="ARBA" id="ARBA00023049"/>
    </source>
</evidence>
<evidence type="ECO:0000256" key="6">
    <source>
        <dbReference type="ARBA" id="ARBA00022692"/>
    </source>
</evidence>
<evidence type="ECO:0000256" key="9">
    <source>
        <dbReference type="ARBA" id="ARBA00022833"/>
    </source>
</evidence>
<dbReference type="GO" id="GO:0046872">
    <property type="term" value="F:metal ion binding"/>
    <property type="evidence" value="ECO:0007669"/>
    <property type="project" value="UniProtKB-KW"/>
</dbReference>
<evidence type="ECO:0000313" key="15">
    <source>
        <dbReference type="EMBL" id="CCW36381.1"/>
    </source>
</evidence>
<dbReference type="Proteomes" id="UP000014227">
    <property type="component" value="Chromosome I"/>
</dbReference>
<keyword evidence="7" id="KW-0479">Metal-binding</keyword>
<dbReference type="InterPro" id="IPR052348">
    <property type="entry name" value="Metallopeptidase_M50B"/>
</dbReference>
<evidence type="ECO:0000256" key="5">
    <source>
        <dbReference type="ARBA" id="ARBA00022670"/>
    </source>
</evidence>
<sequence>MLAEWLLFQNPKQFFIELVVILLSITLHEFGHALAADRLGDDTPRRQGRLSLRPDKHFDPLGLLMIFIVLNAGIGLGWGKPVQVDSRNFRNPRRDMLIVAICGPLMNLLLGVVGGLGLRFALASRAEDWLTTGGGRFLLTLVLVNFSLLFFNLIPLPPLDGSKILGALLPPQLAWRYTSAMSRYGMMILLLIAFMAPQVIFWIVGPPTQWLVKVVVGLS</sequence>
<evidence type="ECO:0000256" key="2">
    <source>
        <dbReference type="ARBA" id="ARBA00004651"/>
    </source>
</evidence>
<gene>
    <name evidence="15" type="ORF">CCALI_02588</name>
</gene>
<dbReference type="PATRIC" id="fig|1303518.3.peg.2688"/>
<dbReference type="GO" id="GO:0005886">
    <property type="term" value="C:plasma membrane"/>
    <property type="evidence" value="ECO:0007669"/>
    <property type="project" value="UniProtKB-SubCell"/>
</dbReference>
<protein>
    <submittedName>
        <fullName evidence="15">Zn-dependent proteases</fullName>
    </submittedName>
</protein>
<evidence type="ECO:0000256" key="12">
    <source>
        <dbReference type="ARBA" id="ARBA00023136"/>
    </source>
</evidence>
<keyword evidence="4" id="KW-1003">Cell membrane</keyword>
<dbReference type="KEGG" id="ccz:CCALI_02588"/>
<name>S0EZL7_CHTCT</name>
<dbReference type="GO" id="GO:0008237">
    <property type="term" value="F:metallopeptidase activity"/>
    <property type="evidence" value="ECO:0007669"/>
    <property type="project" value="UniProtKB-KW"/>
</dbReference>
<keyword evidence="16" id="KW-1185">Reference proteome</keyword>